<sequence>MHLRQECKKYIELNRFYGRVYLTSLQQLFSKTLEKELILFVLENDSRILKDLDIILALTPNELFIQKNDANKIFEKIAEIYLVSEQELKQPSKQSNFTNGRTIKEDLLRIKSQYEKDQVNPNIKLQLKQNHLELSQESEECIILEQSGLIIDNNNDYQQYSMMDIGQEQYQNNNQNEQFYQSDENSSRHSNSDIVEINDSKYYS</sequence>
<protein>
    <submittedName>
        <fullName evidence="2">Uncharacterized protein</fullName>
    </submittedName>
</protein>
<evidence type="ECO:0000256" key="1">
    <source>
        <dbReference type="SAM" id="MobiDB-lite"/>
    </source>
</evidence>
<keyword evidence="3" id="KW-1185">Reference proteome</keyword>
<dbReference type="AlphaFoldDB" id="A0A073HZ57"/>
<dbReference type="EMBL" id="ARYC01018111">
    <property type="protein sequence ID" value="KEJ82500.1"/>
    <property type="molecule type" value="Genomic_DNA"/>
</dbReference>
<reference evidence="3" key="1">
    <citation type="journal article" date="2014" name="Cell">
        <title>The Architecture of a Scrambled Genome Reveals Massive Levels of Genomic Rearrangement during Development.</title>
        <authorList>
            <person name="Chen X."/>
            <person name="Bracht J.R."/>
            <person name="Goldman A.D."/>
            <person name="Dolzhenko E."/>
            <person name="Clay D.M."/>
            <person name="Swart E.C."/>
            <person name="Perlman D.H."/>
            <person name="Doak T.G."/>
            <person name="Stuart A."/>
            <person name="Amemiya C.T."/>
            <person name="Sebra R.P."/>
            <person name="Landweber L.F."/>
        </authorList>
    </citation>
    <scope>NUCLEOTIDE SEQUENCE [LARGE SCALE GENOMIC DNA]</scope>
    <source>
        <strain evidence="3">JRB310</strain>
    </source>
</reference>
<proteinExistence type="predicted"/>
<accession>A0A073HZ57</accession>
<organism evidence="2 3">
    <name type="scientific">Oxytricha trifallax</name>
    <dbReference type="NCBI Taxonomy" id="1172189"/>
    <lineage>
        <taxon>Eukaryota</taxon>
        <taxon>Sar</taxon>
        <taxon>Alveolata</taxon>
        <taxon>Ciliophora</taxon>
        <taxon>Intramacronucleata</taxon>
        <taxon>Spirotrichea</taxon>
        <taxon>Stichotrichia</taxon>
        <taxon>Sporadotrichida</taxon>
        <taxon>Oxytrichidae</taxon>
        <taxon>Oxytrichinae</taxon>
        <taxon>Oxytricha</taxon>
    </lineage>
</organism>
<comment type="caution">
    <text evidence="2">The sequence shown here is derived from an EMBL/GenBank/DDBJ whole genome shotgun (WGS) entry which is preliminary data.</text>
</comment>
<dbReference type="Proteomes" id="UP000053232">
    <property type="component" value="Unassembled WGS sequence"/>
</dbReference>
<gene>
    <name evidence="2" type="ORF">OXYTRIMIC_604</name>
</gene>
<evidence type="ECO:0000313" key="3">
    <source>
        <dbReference type="Proteomes" id="UP000053232"/>
    </source>
</evidence>
<feature type="region of interest" description="Disordered" evidence="1">
    <location>
        <begin position="179"/>
        <end position="204"/>
    </location>
</feature>
<evidence type="ECO:0000313" key="2">
    <source>
        <dbReference type="EMBL" id="KEJ82500.1"/>
    </source>
</evidence>
<name>A0A073HZ57_9SPIT</name>